<keyword evidence="2" id="KW-1185">Reference proteome</keyword>
<evidence type="ECO:0000313" key="2">
    <source>
        <dbReference type="Proteomes" id="UP000240542"/>
    </source>
</evidence>
<dbReference type="AlphaFoldDB" id="A0A2P8CDM3"/>
<dbReference type="Proteomes" id="UP000240542">
    <property type="component" value="Unassembled WGS sequence"/>
</dbReference>
<dbReference type="RefSeq" id="WP_245929277.1">
    <property type="nucleotide sequence ID" value="NZ_PYGA01000041.1"/>
</dbReference>
<reference evidence="1 2" key="1">
    <citation type="submission" date="2018-03" db="EMBL/GenBank/DDBJ databases">
        <title>Genomic Encyclopedia of Archaeal and Bacterial Type Strains, Phase II (KMG-II): from individual species to whole genera.</title>
        <authorList>
            <person name="Goeker M."/>
        </authorList>
    </citation>
    <scope>NUCLEOTIDE SEQUENCE [LARGE SCALE GENOMIC DNA]</scope>
    <source>
        <strain evidence="1 2">DSM 45312</strain>
    </source>
</reference>
<dbReference type="EMBL" id="PYGA01000041">
    <property type="protein sequence ID" value="PSK83046.1"/>
    <property type="molecule type" value="Genomic_DNA"/>
</dbReference>
<sequence length="81" mass="8851">MPAEPTAFRCGCAAALARARDTYGHMAGHTVWVESTQASGSYRGILRILADRPGYLYLDRGDPDRSKTWHIDEIGALTPST</sequence>
<protein>
    <submittedName>
        <fullName evidence="1">Uncharacterized protein</fullName>
    </submittedName>
</protein>
<comment type="caution">
    <text evidence="1">The sequence shown here is derived from an EMBL/GenBank/DDBJ whole genome shotgun (WGS) entry which is preliminary data.</text>
</comment>
<organism evidence="1 2">
    <name type="scientific">Murinocardiopsis flavida</name>
    <dbReference type="NCBI Taxonomy" id="645275"/>
    <lineage>
        <taxon>Bacteria</taxon>
        <taxon>Bacillati</taxon>
        <taxon>Actinomycetota</taxon>
        <taxon>Actinomycetes</taxon>
        <taxon>Streptosporangiales</taxon>
        <taxon>Nocardiopsidaceae</taxon>
        <taxon>Murinocardiopsis</taxon>
    </lineage>
</organism>
<name>A0A2P8CDM3_9ACTN</name>
<proteinExistence type="predicted"/>
<accession>A0A2P8CDM3</accession>
<gene>
    <name evidence="1" type="ORF">CLV63_14112</name>
</gene>
<evidence type="ECO:0000313" key="1">
    <source>
        <dbReference type="EMBL" id="PSK83046.1"/>
    </source>
</evidence>